<dbReference type="PANTHER" id="PTHR45669:SF14">
    <property type="entry name" value="EMB|CAB81925.1-RELATED"/>
    <property type="match status" value="1"/>
</dbReference>
<organism evidence="2 3">
    <name type="scientific">Hevea brasiliensis</name>
    <name type="common">Para rubber tree</name>
    <name type="synonym">Siphonia brasiliensis</name>
    <dbReference type="NCBI Taxonomy" id="3981"/>
    <lineage>
        <taxon>Eukaryota</taxon>
        <taxon>Viridiplantae</taxon>
        <taxon>Streptophyta</taxon>
        <taxon>Embryophyta</taxon>
        <taxon>Tracheophyta</taxon>
        <taxon>Spermatophyta</taxon>
        <taxon>Magnoliopsida</taxon>
        <taxon>eudicotyledons</taxon>
        <taxon>Gunneridae</taxon>
        <taxon>Pentapetalae</taxon>
        <taxon>rosids</taxon>
        <taxon>fabids</taxon>
        <taxon>Malpighiales</taxon>
        <taxon>Euphorbiaceae</taxon>
        <taxon>Crotonoideae</taxon>
        <taxon>Micrandreae</taxon>
        <taxon>Hevea</taxon>
    </lineage>
</organism>
<dbReference type="Pfam" id="PF23733">
    <property type="entry name" value="GRXCR1-2_C"/>
    <property type="match status" value="1"/>
</dbReference>
<dbReference type="CDD" id="cd03031">
    <property type="entry name" value="GRX_GRX_like"/>
    <property type="match status" value="1"/>
</dbReference>
<dbReference type="InterPro" id="IPR002109">
    <property type="entry name" value="Glutaredoxin"/>
</dbReference>
<dbReference type="EMBL" id="JAAGAX010000008">
    <property type="protein sequence ID" value="KAF2308292.1"/>
    <property type="molecule type" value="Genomic_DNA"/>
</dbReference>
<dbReference type="AlphaFoldDB" id="A0A6A6M3R6"/>
<evidence type="ECO:0000313" key="3">
    <source>
        <dbReference type="Proteomes" id="UP000467840"/>
    </source>
</evidence>
<reference evidence="2 3" key="1">
    <citation type="journal article" date="2020" name="Mol. Plant">
        <title>The Chromosome-Based Rubber Tree Genome Provides New Insights into Spurge Genome Evolution and Rubber Biosynthesis.</title>
        <authorList>
            <person name="Liu J."/>
            <person name="Shi C."/>
            <person name="Shi C.C."/>
            <person name="Li W."/>
            <person name="Zhang Q.J."/>
            <person name="Zhang Y."/>
            <person name="Li K."/>
            <person name="Lu H.F."/>
            <person name="Shi C."/>
            <person name="Zhu S.T."/>
            <person name="Xiao Z.Y."/>
            <person name="Nan H."/>
            <person name="Yue Y."/>
            <person name="Zhu X.G."/>
            <person name="Wu Y."/>
            <person name="Hong X.N."/>
            <person name="Fan G.Y."/>
            <person name="Tong Y."/>
            <person name="Zhang D."/>
            <person name="Mao C.L."/>
            <person name="Liu Y.L."/>
            <person name="Hao S.J."/>
            <person name="Liu W.Q."/>
            <person name="Lv M.Q."/>
            <person name="Zhang H.B."/>
            <person name="Liu Y."/>
            <person name="Hu-Tang G.R."/>
            <person name="Wang J.P."/>
            <person name="Wang J.H."/>
            <person name="Sun Y.H."/>
            <person name="Ni S.B."/>
            <person name="Chen W.B."/>
            <person name="Zhang X.C."/>
            <person name="Jiao Y.N."/>
            <person name="Eichler E.E."/>
            <person name="Li G.H."/>
            <person name="Liu X."/>
            <person name="Gao L.Z."/>
        </authorList>
    </citation>
    <scope>NUCLEOTIDE SEQUENCE [LARGE SCALE GENOMIC DNA]</scope>
    <source>
        <strain evidence="3">cv. GT1</strain>
        <tissue evidence="2">Leaf</tissue>
    </source>
</reference>
<accession>A0A6A6M3R6</accession>
<dbReference type="SUPFAM" id="SSF52833">
    <property type="entry name" value="Thioredoxin-like"/>
    <property type="match status" value="1"/>
</dbReference>
<name>A0A6A6M3R6_HEVBR</name>
<evidence type="ECO:0000313" key="2">
    <source>
        <dbReference type="EMBL" id="KAF2308292.1"/>
    </source>
</evidence>
<dbReference type="InterPro" id="IPR036249">
    <property type="entry name" value="Thioredoxin-like_sf"/>
</dbReference>
<sequence length="300" mass="34544">MKSMKGRFLKKLRFIPTIETLKHGLVSHFNSTDKFFHQNLQIPSVYIQEDHKINNLQEAVTGDIGVSERFTELKDEESDDLELHFRDKEKITPFTVFNDKVTAAIDNLQSPVSSEITMECDEANETEHEKGIEEYPSLSHFEEKCPPEGSESVILYTTSLRSIRKTFEDCHTILFLLESFKVEFHERDVSMHLEYREELWRILGGRVIPPRLFIKGRYIGGADEVVSLHERGKLKKLLEGIPKVLSNTPCAGCGNKRFVVCLNCNGSRKVFTDWESDEMHIIRCPECNENGLVKCKICCQ</sequence>
<dbReference type="Proteomes" id="UP000467840">
    <property type="component" value="Chromosome 9"/>
</dbReference>
<protein>
    <recommendedName>
        <fullName evidence="1">Glutaredoxin domain-containing protein</fullName>
    </recommendedName>
</protein>
<dbReference type="PROSITE" id="PS51354">
    <property type="entry name" value="GLUTAREDOXIN_2"/>
    <property type="match status" value="1"/>
</dbReference>
<dbReference type="PANTHER" id="PTHR45669">
    <property type="entry name" value="GLUTAREDOXIN DOMAIN-CONTAINING CYSTEINE-RICH PROTEIN CG12206-RELATED"/>
    <property type="match status" value="1"/>
</dbReference>
<evidence type="ECO:0000259" key="1">
    <source>
        <dbReference type="Pfam" id="PF00462"/>
    </source>
</evidence>
<comment type="caution">
    <text evidence="2">The sequence shown here is derived from an EMBL/GenBank/DDBJ whole genome shotgun (WGS) entry which is preliminary data.</text>
</comment>
<proteinExistence type="predicted"/>
<dbReference type="Pfam" id="PF00462">
    <property type="entry name" value="Glutaredoxin"/>
    <property type="match status" value="1"/>
</dbReference>
<gene>
    <name evidence="2" type="ORF">GH714_039913</name>
</gene>
<keyword evidence="3" id="KW-1185">Reference proteome</keyword>
<feature type="domain" description="Glutaredoxin" evidence="1">
    <location>
        <begin position="153"/>
        <end position="219"/>
    </location>
</feature>
<dbReference type="Gene3D" id="3.40.30.10">
    <property type="entry name" value="Glutaredoxin"/>
    <property type="match status" value="1"/>
</dbReference>